<keyword evidence="12" id="KW-1185">Reference proteome</keyword>
<keyword evidence="5 7" id="KW-0964">Secreted</keyword>
<dbReference type="SUPFAM" id="SSF64518">
    <property type="entry name" value="Phase 1 flagellin"/>
    <property type="match status" value="1"/>
</dbReference>
<dbReference type="Proteomes" id="UP001235840">
    <property type="component" value="Unassembled WGS sequence"/>
</dbReference>
<proteinExistence type="inferred from homology"/>
<organism evidence="11 12">
    <name type="scientific">Caldalkalibacillus horti</name>
    <dbReference type="NCBI Taxonomy" id="77523"/>
    <lineage>
        <taxon>Bacteria</taxon>
        <taxon>Bacillati</taxon>
        <taxon>Bacillota</taxon>
        <taxon>Bacilli</taxon>
        <taxon>Bacillales</taxon>
        <taxon>Bacillaceae</taxon>
        <taxon>Caldalkalibacillus</taxon>
    </lineage>
</organism>
<comment type="subcellular location">
    <subcellularLocation>
        <location evidence="1 7">Bacterial flagellum</location>
    </subcellularLocation>
    <subcellularLocation>
        <location evidence="2 7">Secreted</location>
    </subcellularLocation>
</comment>
<protein>
    <recommendedName>
        <fullName evidence="4 7">Flagellar hook-associated protein 1</fullName>
        <shortName evidence="7">HAP1</shortName>
    </recommendedName>
</protein>
<name>A0ABT9VZB2_9BACI</name>
<evidence type="ECO:0000256" key="2">
    <source>
        <dbReference type="ARBA" id="ARBA00004613"/>
    </source>
</evidence>
<sequence>MISSFHGLELAKRGLFAQQTSLTTTGHNIANANTPGYSRQRVNLVASNAFHSPSMNRVQIPGQLGTGVTFDSITRIRESFLDDQFRTQAQAFGNWKIRADSLSKIEDIFNEPSDVGFQSVIEEFWDAWQDLSVSPDIAGAVLKERALALIDTFKHVDTKLAELSQDLTTSINLKASEANTFITQIASLNQEIRRIEGIGNNANDLRDQRDLIVDKLSQIADINVTEDANGMYNVALTNGAVLVQGNAPTLFGDGVAVEQVSGGEIAGMIASRDQIVNEYQAQLDAMFKGLIYGEVSVRIPEGSVLPLDVEYGPADNRQTLTAGEPVPAGGIDVTVNGINGLHQLGWTFDEDENGNAIPGGPFFIPADEENFSIQNVQLNPDIMNNLDRIAVSWRAEQVDGVTKVIKGNNHLALAMAQLRDSQFSFTPTVGPAQTATFDQYFRSIMGALGVQAQEAERQMSNHLLIMDKVENNRQSISGVSIDEEMANMIKFQHAYNASARMMTTIDQSLDTIINRMGLVGR</sequence>
<dbReference type="EMBL" id="JAUSTY010000008">
    <property type="protein sequence ID" value="MDQ0166343.1"/>
    <property type="molecule type" value="Genomic_DNA"/>
</dbReference>
<comment type="similarity">
    <text evidence="3 7">Belongs to the flagella basal body rod proteins family.</text>
</comment>
<gene>
    <name evidence="7" type="primary">flgK</name>
    <name evidence="11" type="ORF">J2S11_002247</name>
</gene>
<dbReference type="Pfam" id="PF22638">
    <property type="entry name" value="FlgK_D1"/>
    <property type="match status" value="1"/>
</dbReference>
<keyword evidence="11" id="KW-0966">Cell projection</keyword>
<evidence type="ECO:0000256" key="6">
    <source>
        <dbReference type="ARBA" id="ARBA00023143"/>
    </source>
</evidence>
<dbReference type="PRINTS" id="PR01005">
    <property type="entry name" value="FLGHOOKAP1"/>
</dbReference>
<keyword evidence="11" id="KW-0282">Flagellum</keyword>
<dbReference type="RefSeq" id="WP_307394469.1">
    <property type="nucleotide sequence ID" value="NZ_BAAADK010000020.1"/>
</dbReference>
<evidence type="ECO:0000256" key="4">
    <source>
        <dbReference type="ARBA" id="ARBA00016244"/>
    </source>
</evidence>
<evidence type="ECO:0000256" key="3">
    <source>
        <dbReference type="ARBA" id="ARBA00009677"/>
    </source>
</evidence>
<evidence type="ECO:0000259" key="8">
    <source>
        <dbReference type="Pfam" id="PF00460"/>
    </source>
</evidence>
<feature type="domain" description="Flagellar hook-associated protein FlgK helical" evidence="10">
    <location>
        <begin position="102"/>
        <end position="247"/>
    </location>
</feature>
<dbReference type="InterPro" id="IPR001444">
    <property type="entry name" value="Flag_bb_rod_N"/>
</dbReference>
<keyword evidence="11" id="KW-0969">Cilium</keyword>
<reference evidence="11 12" key="1">
    <citation type="submission" date="2023-07" db="EMBL/GenBank/DDBJ databases">
        <title>Genomic Encyclopedia of Type Strains, Phase IV (KMG-IV): sequencing the most valuable type-strain genomes for metagenomic binning, comparative biology and taxonomic classification.</title>
        <authorList>
            <person name="Goeker M."/>
        </authorList>
    </citation>
    <scope>NUCLEOTIDE SEQUENCE [LARGE SCALE GENOMIC DNA]</scope>
    <source>
        <strain evidence="11 12">DSM 12751</strain>
    </source>
</reference>
<dbReference type="NCBIfam" id="TIGR02492">
    <property type="entry name" value="flgK_ends"/>
    <property type="match status" value="1"/>
</dbReference>
<dbReference type="InterPro" id="IPR010930">
    <property type="entry name" value="Flg_bb/hook_C_dom"/>
</dbReference>
<evidence type="ECO:0000256" key="7">
    <source>
        <dbReference type="RuleBase" id="RU362065"/>
    </source>
</evidence>
<evidence type="ECO:0000313" key="11">
    <source>
        <dbReference type="EMBL" id="MDQ0166343.1"/>
    </source>
</evidence>
<dbReference type="InterPro" id="IPR002371">
    <property type="entry name" value="FlgK"/>
</dbReference>
<evidence type="ECO:0000259" key="9">
    <source>
        <dbReference type="Pfam" id="PF06429"/>
    </source>
</evidence>
<keyword evidence="6 7" id="KW-0975">Bacterial flagellum</keyword>
<dbReference type="InterPro" id="IPR053927">
    <property type="entry name" value="FlgK_helical"/>
</dbReference>
<evidence type="ECO:0000256" key="5">
    <source>
        <dbReference type="ARBA" id="ARBA00022525"/>
    </source>
</evidence>
<comment type="caution">
    <text evidence="11">The sequence shown here is derived from an EMBL/GenBank/DDBJ whole genome shotgun (WGS) entry which is preliminary data.</text>
</comment>
<feature type="domain" description="Flagellar basal body rod protein N-terminal" evidence="8">
    <location>
        <begin position="10"/>
        <end position="37"/>
    </location>
</feature>
<dbReference type="Pfam" id="PF06429">
    <property type="entry name" value="Flg_bbr_C"/>
    <property type="match status" value="1"/>
</dbReference>
<dbReference type="Pfam" id="PF00460">
    <property type="entry name" value="Flg_bb_rod"/>
    <property type="match status" value="1"/>
</dbReference>
<dbReference type="PANTHER" id="PTHR30033">
    <property type="entry name" value="FLAGELLAR HOOK-ASSOCIATED PROTEIN 1"/>
    <property type="match status" value="1"/>
</dbReference>
<evidence type="ECO:0000259" key="10">
    <source>
        <dbReference type="Pfam" id="PF22638"/>
    </source>
</evidence>
<dbReference type="PANTHER" id="PTHR30033:SF1">
    <property type="entry name" value="FLAGELLAR HOOK-ASSOCIATED PROTEIN 1"/>
    <property type="match status" value="1"/>
</dbReference>
<evidence type="ECO:0000313" key="12">
    <source>
        <dbReference type="Proteomes" id="UP001235840"/>
    </source>
</evidence>
<feature type="domain" description="Flagellar basal-body/hook protein C-terminal" evidence="9">
    <location>
        <begin position="475"/>
        <end position="514"/>
    </location>
</feature>
<accession>A0ABT9VZB2</accession>
<evidence type="ECO:0000256" key="1">
    <source>
        <dbReference type="ARBA" id="ARBA00004365"/>
    </source>
</evidence>